<dbReference type="CDD" id="cd11543">
    <property type="entry name" value="NTP-PPase_u6"/>
    <property type="match status" value="1"/>
</dbReference>
<protein>
    <submittedName>
        <fullName evidence="1">30S ribosomal protein S15</fullName>
    </submittedName>
</protein>
<dbReference type="STRING" id="1685010.A0O34_15735"/>
<dbReference type="EMBL" id="CP015199">
    <property type="protein sequence ID" value="ANF51872.1"/>
    <property type="molecule type" value="Genomic_DNA"/>
</dbReference>
<reference evidence="1 2" key="1">
    <citation type="submission" date="2016-04" db="EMBL/GenBank/DDBJ databases">
        <title>Complete Genome Sequence of Chryseobacterium sp. IHBB 10212.</title>
        <authorList>
            <person name="Pal M."/>
            <person name="Swarnkar M.K."/>
            <person name="Kaushal K."/>
            <person name="Chhibber S."/>
            <person name="Singh A.K."/>
            <person name="Gulati A."/>
        </authorList>
    </citation>
    <scope>NUCLEOTIDE SEQUENCE [LARGE SCALE GENOMIC DNA]</scope>
    <source>
        <strain evidence="1 2">IHBB 10212</strain>
    </source>
</reference>
<evidence type="ECO:0000313" key="1">
    <source>
        <dbReference type="EMBL" id="ANF51872.1"/>
    </source>
</evidence>
<dbReference type="Gene3D" id="1.10.287.1080">
    <property type="entry name" value="MazG-like"/>
    <property type="match status" value="1"/>
</dbReference>
<keyword evidence="1" id="KW-0689">Ribosomal protein</keyword>
<dbReference type="OrthoDB" id="196226at2"/>
<dbReference type="GO" id="GO:0005840">
    <property type="term" value="C:ribosome"/>
    <property type="evidence" value="ECO:0007669"/>
    <property type="project" value="UniProtKB-KW"/>
</dbReference>
<proteinExistence type="predicted"/>
<accession>A0A172XYC6</accession>
<keyword evidence="2" id="KW-1185">Reference proteome</keyword>
<dbReference type="KEGG" id="chh:A0O34_15735"/>
<dbReference type="RefSeq" id="WP_066756561.1">
    <property type="nucleotide sequence ID" value="NZ_CP015199.1"/>
</dbReference>
<evidence type="ECO:0000313" key="2">
    <source>
        <dbReference type="Proteomes" id="UP000077824"/>
    </source>
</evidence>
<sequence length="106" mass="12375">MNPNNLDKIIERSLEIREKYHQLEIQQNGKEWTLEQDALAYLTDAGLVGRDVMSHEKIWGKSNAAEELEHKLGENIWWLIILADRTGIDMKEALEKFLTKTENLLK</sequence>
<name>A0A172XYC6_9FLAO</name>
<organism evidence="1 2">
    <name type="scientific">Chryseobacterium glaciei</name>
    <dbReference type="NCBI Taxonomy" id="1685010"/>
    <lineage>
        <taxon>Bacteria</taxon>
        <taxon>Pseudomonadati</taxon>
        <taxon>Bacteroidota</taxon>
        <taxon>Flavobacteriia</taxon>
        <taxon>Flavobacteriales</taxon>
        <taxon>Weeksellaceae</taxon>
        <taxon>Chryseobacterium group</taxon>
        <taxon>Chryseobacterium</taxon>
    </lineage>
</organism>
<dbReference type="AlphaFoldDB" id="A0A172XYC6"/>
<dbReference type="Proteomes" id="UP000077824">
    <property type="component" value="Chromosome"/>
</dbReference>
<gene>
    <name evidence="1" type="ORF">A0O34_15735</name>
</gene>
<keyword evidence="1" id="KW-0687">Ribonucleoprotein</keyword>